<protein>
    <submittedName>
        <fullName evidence="3">Flp pilus assembly protein TadG</fullName>
    </submittedName>
</protein>
<dbReference type="Pfam" id="PF07811">
    <property type="entry name" value="TadE"/>
    <property type="match status" value="1"/>
</dbReference>
<dbReference type="AlphaFoldDB" id="A0A1M5XK39"/>
<evidence type="ECO:0000313" key="3">
    <source>
        <dbReference type="EMBL" id="SHI00245.1"/>
    </source>
</evidence>
<evidence type="ECO:0000256" key="1">
    <source>
        <dbReference type="SAM" id="Phobius"/>
    </source>
</evidence>
<organism evidence="3 4">
    <name type="scientific">Bradyrhizobium erythrophlei</name>
    <dbReference type="NCBI Taxonomy" id="1437360"/>
    <lineage>
        <taxon>Bacteria</taxon>
        <taxon>Pseudomonadati</taxon>
        <taxon>Pseudomonadota</taxon>
        <taxon>Alphaproteobacteria</taxon>
        <taxon>Hyphomicrobiales</taxon>
        <taxon>Nitrobacteraceae</taxon>
        <taxon>Bradyrhizobium</taxon>
    </lineage>
</organism>
<dbReference type="RefSeq" id="WP_079605623.1">
    <property type="nucleotide sequence ID" value="NZ_LT670817.1"/>
</dbReference>
<feature type="domain" description="TadE-like" evidence="2">
    <location>
        <begin position="24"/>
        <end position="66"/>
    </location>
</feature>
<dbReference type="Proteomes" id="UP000189796">
    <property type="component" value="Chromosome I"/>
</dbReference>
<reference evidence="3 4" key="1">
    <citation type="submission" date="2016-11" db="EMBL/GenBank/DDBJ databases">
        <authorList>
            <person name="Jaros S."/>
            <person name="Januszkiewicz K."/>
            <person name="Wedrychowicz H."/>
        </authorList>
    </citation>
    <scope>NUCLEOTIDE SEQUENCE [LARGE SCALE GENOMIC DNA]</scope>
    <source>
        <strain evidence="3 4">GAS138</strain>
    </source>
</reference>
<keyword evidence="1" id="KW-1133">Transmembrane helix</keyword>
<accession>A0A1M5XK39</accession>
<feature type="transmembrane region" description="Helical" evidence="1">
    <location>
        <begin position="26"/>
        <end position="52"/>
    </location>
</feature>
<keyword evidence="1" id="KW-0472">Membrane</keyword>
<sequence length="182" mass="20185">MPPPAVSTASVRTIFYRFRRNRRGSAAVEFALVAPVFFALLFAIIETGLMFFASQVLETITQDSARMIQTGQAQTASYTQAQFQSYVCSQISALFSCANVYVDVERYPAFTNVTINSQIDASNNFINNMQYNPGGPGDIVVVRLFYQWPLFVTGLGYNISNLAGSKRLLTATAAFRNEPYPN</sequence>
<dbReference type="EMBL" id="LT670817">
    <property type="protein sequence ID" value="SHI00245.1"/>
    <property type="molecule type" value="Genomic_DNA"/>
</dbReference>
<keyword evidence="1" id="KW-0812">Transmembrane</keyword>
<gene>
    <name evidence="3" type="ORF">SAMN05443248_7414</name>
</gene>
<dbReference type="InterPro" id="IPR012495">
    <property type="entry name" value="TadE-like_dom"/>
</dbReference>
<name>A0A1M5XK39_9BRAD</name>
<evidence type="ECO:0000259" key="2">
    <source>
        <dbReference type="Pfam" id="PF07811"/>
    </source>
</evidence>
<dbReference type="OrthoDB" id="7349713at2"/>
<evidence type="ECO:0000313" key="4">
    <source>
        <dbReference type="Proteomes" id="UP000189796"/>
    </source>
</evidence>
<proteinExistence type="predicted"/>